<dbReference type="Proteomes" id="UP000032266">
    <property type="component" value="Chromosome"/>
</dbReference>
<dbReference type="Pfam" id="PF03171">
    <property type="entry name" value="2OG-FeII_Oxy"/>
    <property type="match status" value="1"/>
</dbReference>
<protein>
    <submittedName>
        <fullName evidence="7">Isopenicillin N synthase and related dioxygenase</fullName>
    </submittedName>
</protein>
<dbReference type="AlphaFoldDB" id="A0A0C5VJ76"/>
<keyword evidence="2 5" id="KW-0479">Metal-binding</keyword>
<sequence length="316" mass="35746">MSLPLIDLSLLTSHDHAIQQAEIQRLDYACREIGFIYLTNTGISQSLMQEIFVAAKRFFALPQEEKQKIDIGTSPNHRGYGSIGKEKLDEGNLSDWKETFDMALDLPPDHPMVSKYSKMYGPNRYPQDPAIVDTLLNYYQAAFTASQSLLMAMAKALKLEDDFFTRCFNTHVTVLRLIHYPPRPTMEHDNGAGAHTDYGCVTLLLQDQVGGLQVRARNGEWLDAPPVEGALVVNIGDLMQRWTNDEYVSTAHRVKASMPGVHRYSVPFFVEPDYETMVACVASCQSEQKPAKYEPIYSGDWIQSRFDATYAYRQGE</sequence>
<dbReference type="Gene3D" id="2.60.120.330">
    <property type="entry name" value="B-lactam Antibiotic, Isopenicillin N Synthase, Chain"/>
    <property type="match status" value="1"/>
</dbReference>
<dbReference type="InterPro" id="IPR005123">
    <property type="entry name" value="Oxoglu/Fe-dep_dioxygenase_dom"/>
</dbReference>
<proteinExistence type="inferred from homology"/>
<dbReference type="PANTHER" id="PTHR10209">
    <property type="entry name" value="OXIDOREDUCTASE, 2OG-FE II OXYGENASE FAMILY PROTEIN"/>
    <property type="match status" value="1"/>
</dbReference>
<evidence type="ECO:0000256" key="5">
    <source>
        <dbReference type="RuleBase" id="RU003682"/>
    </source>
</evidence>
<dbReference type="SUPFAM" id="SSF51197">
    <property type="entry name" value="Clavaminate synthase-like"/>
    <property type="match status" value="1"/>
</dbReference>
<dbReference type="InterPro" id="IPR044861">
    <property type="entry name" value="IPNS-like_FE2OG_OXY"/>
</dbReference>
<comment type="similarity">
    <text evidence="1 5">Belongs to the iron/ascorbate-dependent oxidoreductase family.</text>
</comment>
<reference evidence="7 8" key="1">
    <citation type="submission" date="2014-01" db="EMBL/GenBank/DDBJ databases">
        <title>Full genme sequencing of cellulolytic bacterium Gynuella sunshinyii YC6258T gen. nov., sp. nov.</title>
        <authorList>
            <person name="Khan H."/>
            <person name="Chung E.J."/>
            <person name="Chung Y.R."/>
        </authorList>
    </citation>
    <scope>NUCLEOTIDE SEQUENCE [LARGE SCALE GENOMIC DNA]</scope>
    <source>
        <strain evidence="7 8">YC6258</strain>
    </source>
</reference>
<dbReference type="InterPro" id="IPR027443">
    <property type="entry name" value="IPNS-like_sf"/>
</dbReference>
<accession>A0A0C5VJ76</accession>
<keyword evidence="8" id="KW-1185">Reference proteome</keyword>
<dbReference type="PANTHER" id="PTHR10209:SF867">
    <property type="entry name" value="2-OXOGLUTARATE (2OG) AND FE(II)-DEPENDENT OXYGENASE SUPERFAMILY PROTEIN"/>
    <property type="match status" value="1"/>
</dbReference>
<dbReference type="OrthoDB" id="21825at2"/>
<dbReference type="EMBL" id="CP007142">
    <property type="protein sequence ID" value="AJQ94306.1"/>
    <property type="molecule type" value="Genomic_DNA"/>
</dbReference>
<keyword evidence="4 5" id="KW-0408">Iron</keyword>
<evidence type="ECO:0000313" key="7">
    <source>
        <dbReference type="EMBL" id="AJQ94306.1"/>
    </source>
</evidence>
<gene>
    <name evidence="7" type="ORF">YC6258_02268</name>
</gene>
<evidence type="ECO:0000313" key="8">
    <source>
        <dbReference type="Proteomes" id="UP000032266"/>
    </source>
</evidence>
<evidence type="ECO:0000256" key="3">
    <source>
        <dbReference type="ARBA" id="ARBA00023002"/>
    </source>
</evidence>
<keyword evidence="7" id="KW-0223">Dioxygenase</keyword>
<dbReference type="InterPro" id="IPR026992">
    <property type="entry name" value="DIOX_N"/>
</dbReference>
<name>A0A0C5VJ76_9GAMM</name>
<evidence type="ECO:0000256" key="1">
    <source>
        <dbReference type="ARBA" id="ARBA00008056"/>
    </source>
</evidence>
<organism evidence="7 8">
    <name type="scientific">Gynuella sunshinyii YC6258</name>
    <dbReference type="NCBI Taxonomy" id="1445510"/>
    <lineage>
        <taxon>Bacteria</taxon>
        <taxon>Pseudomonadati</taxon>
        <taxon>Pseudomonadota</taxon>
        <taxon>Gammaproteobacteria</taxon>
        <taxon>Oceanospirillales</taxon>
        <taxon>Saccharospirillaceae</taxon>
        <taxon>Gynuella</taxon>
    </lineage>
</organism>
<dbReference type="KEGG" id="gsn:YC6258_02268"/>
<dbReference type="RefSeq" id="WP_044616861.1">
    <property type="nucleotide sequence ID" value="NZ_CP007142.1"/>
</dbReference>
<dbReference type="GO" id="GO:0051213">
    <property type="term" value="F:dioxygenase activity"/>
    <property type="evidence" value="ECO:0007669"/>
    <property type="project" value="UniProtKB-KW"/>
</dbReference>
<evidence type="ECO:0000259" key="6">
    <source>
        <dbReference type="PROSITE" id="PS51471"/>
    </source>
</evidence>
<dbReference type="GO" id="GO:0046872">
    <property type="term" value="F:metal ion binding"/>
    <property type="evidence" value="ECO:0007669"/>
    <property type="project" value="UniProtKB-KW"/>
</dbReference>
<feature type="domain" description="Fe2OG dioxygenase" evidence="6">
    <location>
        <begin position="170"/>
        <end position="272"/>
    </location>
</feature>
<dbReference type="HOGENOM" id="CLU_010119_6_1_6"/>
<dbReference type="Pfam" id="PF14226">
    <property type="entry name" value="DIOX_N"/>
    <property type="match status" value="1"/>
</dbReference>
<dbReference type="PRINTS" id="PR00682">
    <property type="entry name" value="IPNSYNTHASE"/>
</dbReference>
<evidence type="ECO:0000256" key="4">
    <source>
        <dbReference type="ARBA" id="ARBA00023004"/>
    </source>
</evidence>
<keyword evidence="3 5" id="KW-0560">Oxidoreductase</keyword>
<dbReference type="PATRIC" id="fig|1445510.3.peg.2225"/>
<dbReference type="STRING" id="1445510.YC6258_02268"/>
<dbReference type="PROSITE" id="PS51471">
    <property type="entry name" value="FE2OG_OXY"/>
    <property type="match status" value="1"/>
</dbReference>
<evidence type="ECO:0000256" key="2">
    <source>
        <dbReference type="ARBA" id="ARBA00022723"/>
    </source>
</evidence>